<protein>
    <submittedName>
        <fullName evidence="1">Uncharacterized protein</fullName>
    </submittedName>
</protein>
<proteinExistence type="predicted"/>
<dbReference type="Proteomes" id="UP001307889">
    <property type="component" value="Chromosome 4"/>
</dbReference>
<gene>
    <name evidence="1" type="ORF">NTJ_06006</name>
</gene>
<reference evidence="1 2" key="1">
    <citation type="submission" date="2023-09" db="EMBL/GenBank/DDBJ databases">
        <title>Nesidiocoris tenuis whole genome shotgun sequence.</title>
        <authorList>
            <person name="Shibata T."/>
            <person name="Shimoda M."/>
            <person name="Kobayashi T."/>
            <person name="Uehara T."/>
        </authorList>
    </citation>
    <scope>NUCLEOTIDE SEQUENCE [LARGE SCALE GENOMIC DNA]</scope>
    <source>
        <strain evidence="1 2">Japan</strain>
    </source>
</reference>
<evidence type="ECO:0000313" key="2">
    <source>
        <dbReference type="Proteomes" id="UP001307889"/>
    </source>
</evidence>
<keyword evidence="2" id="KW-1185">Reference proteome</keyword>
<name>A0ABN7APH2_9HEMI</name>
<dbReference type="EMBL" id="AP028912">
    <property type="protein sequence ID" value="BES93197.1"/>
    <property type="molecule type" value="Genomic_DNA"/>
</dbReference>
<organism evidence="1 2">
    <name type="scientific">Nesidiocoris tenuis</name>
    <dbReference type="NCBI Taxonomy" id="355587"/>
    <lineage>
        <taxon>Eukaryota</taxon>
        <taxon>Metazoa</taxon>
        <taxon>Ecdysozoa</taxon>
        <taxon>Arthropoda</taxon>
        <taxon>Hexapoda</taxon>
        <taxon>Insecta</taxon>
        <taxon>Pterygota</taxon>
        <taxon>Neoptera</taxon>
        <taxon>Paraneoptera</taxon>
        <taxon>Hemiptera</taxon>
        <taxon>Heteroptera</taxon>
        <taxon>Panheteroptera</taxon>
        <taxon>Cimicomorpha</taxon>
        <taxon>Miridae</taxon>
        <taxon>Dicyphina</taxon>
        <taxon>Nesidiocoris</taxon>
    </lineage>
</organism>
<evidence type="ECO:0000313" key="1">
    <source>
        <dbReference type="EMBL" id="BES93197.1"/>
    </source>
</evidence>
<sequence>MELEKIAKLELTSDCGQTKPFRVICVVKLHNSLPFRLSASLALAPEFQALVRAARFNPYDPIVFEIRRVEGMNTSRFAIAVAFAA</sequence>
<accession>A0ABN7APH2</accession>